<evidence type="ECO:0000256" key="7">
    <source>
        <dbReference type="ARBA" id="ARBA00022763"/>
    </source>
</evidence>
<comment type="similarity">
    <text evidence="2">Belongs to the MGMT family.</text>
</comment>
<dbReference type="Gene3D" id="1.10.10.10">
    <property type="entry name" value="Winged helix-like DNA-binding domain superfamily/Winged helix DNA-binding domain"/>
    <property type="match status" value="1"/>
</dbReference>
<evidence type="ECO:0000256" key="9">
    <source>
        <dbReference type="ARBA" id="ARBA00049348"/>
    </source>
</evidence>
<keyword evidence="5" id="KW-0489">Methyltransferase</keyword>
<dbReference type="InterPro" id="IPR036217">
    <property type="entry name" value="MethylDNA_cys_MeTrfase_DNAb"/>
</dbReference>
<dbReference type="GO" id="GO:0032259">
    <property type="term" value="P:methylation"/>
    <property type="evidence" value="ECO:0007669"/>
    <property type="project" value="UniProtKB-KW"/>
</dbReference>
<dbReference type="HAMAP" id="MF_00772">
    <property type="entry name" value="OGT"/>
    <property type="match status" value="1"/>
</dbReference>
<dbReference type="GO" id="GO:0003908">
    <property type="term" value="F:methylated-DNA-[protein]-cysteine S-methyltransferase activity"/>
    <property type="evidence" value="ECO:0007669"/>
    <property type="project" value="UniProtKB-EC"/>
</dbReference>
<dbReference type="NCBIfam" id="TIGR00589">
    <property type="entry name" value="ogt"/>
    <property type="match status" value="1"/>
</dbReference>
<dbReference type="PANTHER" id="PTHR10815">
    <property type="entry name" value="METHYLATED-DNA--PROTEIN-CYSTEINE METHYLTRANSFERASE"/>
    <property type="match status" value="1"/>
</dbReference>
<organism evidence="12">
    <name type="scientific">freshwater metagenome</name>
    <dbReference type="NCBI Taxonomy" id="449393"/>
    <lineage>
        <taxon>unclassified sequences</taxon>
        <taxon>metagenomes</taxon>
        <taxon>ecological metagenomes</taxon>
    </lineage>
</organism>
<dbReference type="SUPFAM" id="SSF53155">
    <property type="entry name" value="Methylated DNA-protein cysteine methyltransferase domain"/>
    <property type="match status" value="1"/>
</dbReference>
<proteinExistence type="inferred from homology"/>
<dbReference type="Pfam" id="PF02870">
    <property type="entry name" value="Methyltransf_1N"/>
    <property type="match status" value="1"/>
</dbReference>
<evidence type="ECO:0000256" key="3">
    <source>
        <dbReference type="ARBA" id="ARBA00011918"/>
    </source>
</evidence>
<evidence type="ECO:0000256" key="6">
    <source>
        <dbReference type="ARBA" id="ARBA00022679"/>
    </source>
</evidence>
<dbReference type="CDD" id="cd06445">
    <property type="entry name" value="ATase"/>
    <property type="match status" value="1"/>
</dbReference>
<evidence type="ECO:0000256" key="5">
    <source>
        <dbReference type="ARBA" id="ARBA00022603"/>
    </source>
</evidence>
<dbReference type="PANTHER" id="PTHR10815:SF13">
    <property type="entry name" value="METHYLATED-DNA--PROTEIN-CYSTEINE METHYLTRANSFERASE"/>
    <property type="match status" value="1"/>
</dbReference>
<dbReference type="InterPro" id="IPR036388">
    <property type="entry name" value="WH-like_DNA-bd_sf"/>
</dbReference>
<evidence type="ECO:0000256" key="4">
    <source>
        <dbReference type="ARBA" id="ARBA00022490"/>
    </source>
</evidence>
<dbReference type="InterPro" id="IPR008332">
    <property type="entry name" value="MethylG_MeTrfase_N"/>
</dbReference>
<dbReference type="InterPro" id="IPR001497">
    <property type="entry name" value="MethylDNA_cys_MeTrfase_AS"/>
</dbReference>
<evidence type="ECO:0000259" key="11">
    <source>
        <dbReference type="Pfam" id="PF02870"/>
    </source>
</evidence>
<evidence type="ECO:0000313" key="12">
    <source>
        <dbReference type="EMBL" id="CAB4802768.1"/>
    </source>
</evidence>
<name>A0A6J6Y5P0_9ZZZZ</name>
<dbReference type="AlphaFoldDB" id="A0A6J6Y5P0"/>
<accession>A0A6J6Y5P0</accession>
<keyword evidence="4" id="KW-0963">Cytoplasm</keyword>
<evidence type="ECO:0000259" key="10">
    <source>
        <dbReference type="Pfam" id="PF01035"/>
    </source>
</evidence>
<dbReference type="GO" id="GO:0006281">
    <property type="term" value="P:DNA repair"/>
    <property type="evidence" value="ECO:0007669"/>
    <property type="project" value="UniProtKB-KW"/>
</dbReference>
<keyword evidence="6" id="KW-0808">Transferase</keyword>
<protein>
    <recommendedName>
        <fullName evidence="3">methylated-DNA--[protein]-cysteine S-methyltransferase</fullName>
        <ecNumber evidence="3">2.1.1.63</ecNumber>
    </recommendedName>
</protein>
<keyword evidence="7" id="KW-0227">DNA damage</keyword>
<dbReference type="Pfam" id="PF01035">
    <property type="entry name" value="DNA_binding_1"/>
    <property type="match status" value="1"/>
</dbReference>
<feature type="domain" description="Methylguanine DNA methyltransferase ribonuclease-like" evidence="11">
    <location>
        <begin position="18"/>
        <end position="83"/>
    </location>
</feature>
<evidence type="ECO:0000256" key="2">
    <source>
        <dbReference type="ARBA" id="ARBA00008711"/>
    </source>
</evidence>
<gene>
    <name evidence="12" type="ORF">UFOPK2975_01345</name>
</gene>
<dbReference type="InterPro" id="IPR023546">
    <property type="entry name" value="MGMT"/>
</dbReference>
<dbReference type="FunFam" id="1.10.10.10:FF:000214">
    <property type="entry name" value="Methylated-DNA--protein-cysteine methyltransferase"/>
    <property type="match status" value="1"/>
</dbReference>
<sequence>MVRIICMTIKPTVRNTLVMSSPVGKLTLVASSKGLVAIDVRNNTKQVVTTKDASAQEILIKTKKQLEQYFAGKRTSFDVNLDLVGTEFQVQAWRALCRIPFGKTISYGQQASNIKKPKAFRAVGSANGKNPIPIIVPCHRVVASDGSLGGYSLGLKMKKQLLALEGVSEAE</sequence>
<dbReference type="SUPFAM" id="SSF46767">
    <property type="entry name" value="Methylated DNA-protein cysteine methyltransferase, C-terminal domain"/>
    <property type="match status" value="1"/>
</dbReference>
<dbReference type="PROSITE" id="PS00374">
    <property type="entry name" value="MGMT"/>
    <property type="match status" value="1"/>
</dbReference>
<dbReference type="InterPro" id="IPR036631">
    <property type="entry name" value="MGMT_N_sf"/>
</dbReference>
<evidence type="ECO:0000256" key="1">
    <source>
        <dbReference type="ARBA" id="ARBA00001286"/>
    </source>
</evidence>
<comment type="catalytic activity">
    <reaction evidence="9">
        <text>a 6-O-methyl-2'-deoxyguanosine in DNA + L-cysteinyl-[protein] = S-methyl-L-cysteinyl-[protein] + a 2'-deoxyguanosine in DNA</text>
        <dbReference type="Rhea" id="RHEA:24000"/>
        <dbReference type="Rhea" id="RHEA-COMP:10131"/>
        <dbReference type="Rhea" id="RHEA-COMP:10132"/>
        <dbReference type="Rhea" id="RHEA-COMP:11367"/>
        <dbReference type="Rhea" id="RHEA-COMP:11368"/>
        <dbReference type="ChEBI" id="CHEBI:29950"/>
        <dbReference type="ChEBI" id="CHEBI:82612"/>
        <dbReference type="ChEBI" id="CHEBI:85445"/>
        <dbReference type="ChEBI" id="CHEBI:85448"/>
        <dbReference type="EC" id="2.1.1.63"/>
    </reaction>
</comment>
<reference evidence="12" key="1">
    <citation type="submission" date="2020-05" db="EMBL/GenBank/DDBJ databases">
        <authorList>
            <person name="Chiriac C."/>
            <person name="Salcher M."/>
            <person name="Ghai R."/>
            <person name="Kavagutti S V."/>
        </authorList>
    </citation>
    <scope>NUCLEOTIDE SEQUENCE</scope>
</reference>
<evidence type="ECO:0000256" key="8">
    <source>
        <dbReference type="ARBA" id="ARBA00023204"/>
    </source>
</evidence>
<comment type="catalytic activity">
    <reaction evidence="1">
        <text>a 4-O-methyl-thymidine in DNA + L-cysteinyl-[protein] = a thymidine in DNA + S-methyl-L-cysteinyl-[protein]</text>
        <dbReference type="Rhea" id="RHEA:53428"/>
        <dbReference type="Rhea" id="RHEA-COMP:10131"/>
        <dbReference type="Rhea" id="RHEA-COMP:10132"/>
        <dbReference type="Rhea" id="RHEA-COMP:13555"/>
        <dbReference type="Rhea" id="RHEA-COMP:13556"/>
        <dbReference type="ChEBI" id="CHEBI:29950"/>
        <dbReference type="ChEBI" id="CHEBI:82612"/>
        <dbReference type="ChEBI" id="CHEBI:137386"/>
        <dbReference type="ChEBI" id="CHEBI:137387"/>
        <dbReference type="EC" id="2.1.1.63"/>
    </reaction>
</comment>
<dbReference type="Gene3D" id="3.30.160.70">
    <property type="entry name" value="Methylated DNA-protein cysteine methyltransferase domain"/>
    <property type="match status" value="1"/>
</dbReference>
<keyword evidence="8" id="KW-0234">DNA repair</keyword>
<dbReference type="EMBL" id="CAFAAG010000148">
    <property type="protein sequence ID" value="CAB4802768.1"/>
    <property type="molecule type" value="Genomic_DNA"/>
</dbReference>
<dbReference type="EC" id="2.1.1.63" evidence="3"/>
<feature type="domain" description="Methylated-DNA-[protein]-cysteine S-methyltransferase DNA binding" evidence="10">
    <location>
        <begin position="87"/>
        <end position="167"/>
    </location>
</feature>
<dbReference type="InterPro" id="IPR014048">
    <property type="entry name" value="MethylDNA_cys_MeTrfase_DNA-bd"/>
</dbReference>